<dbReference type="Proteomes" id="UP001153620">
    <property type="component" value="Chromosome 2"/>
</dbReference>
<comment type="similarity">
    <text evidence="4">Belongs to the class-II pyridoxal-phosphate-dependent aminotransferase family.</text>
</comment>
<keyword evidence="14" id="KW-0812">Transmembrane</keyword>
<dbReference type="GO" id="GO:0016020">
    <property type="term" value="C:membrane"/>
    <property type="evidence" value="ECO:0007669"/>
    <property type="project" value="GOC"/>
</dbReference>
<dbReference type="GO" id="GO:0046513">
    <property type="term" value="P:ceramide biosynthetic process"/>
    <property type="evidence" value="ECO:0007669"/>
    <property type="project" value="TreeGrafter"/>
</dbReference>
<comment type="pathway">
    <text evidence="2">Lipid metabolism; sphingolipid metabolism.</text>
</comment>
<evidence type="ECO:0000256" key="13">
    <source>
        <dbReference type="ARBA" id="ARBA00042649"/>
    </source>
</evidence>
<keyword evidence="17" id="KW-1185">Reference proteome</keyword>
<feature type="domain" description="Aminotransferase class I/classII large" evidence="15">
    <location>
        <begin position="99"/>
        <end position="458"/>
    </location>
</feature>
<evidence type="ECO:0000256" key="11">
    <source>
        <dbReference type="ARBA" id="ARBA00041066"/>
    </source>
</evidence>
<dbReference type="Gene3D" id="3.90.1150.10">
    <property type="entry name" value="Aspartate Aminotransferase, domain 1"/>
    <property type="match status" value="1"/>
</dbReference>
<reference evidence="16" key="2">
    <citation type="submission" date="2022-10" db="EMBL/GenBank/DDBJ databases">
        <authorList>
            <consortium name="ENA_rothamsted_submissions"/>
            <consortium name="culmorum"/>
            <person name="King R."/>
        </authorList>
    </citation>
    <scope>NUCLEOTIDE SEQUENCE</scope>
</reference>
<evidence type="ECO:0000256" key="5">
    <source>
        <dbReference type="ARBA" id="ARBA00013220"/>
    </source>
</evidence>
<dbReference type="EC" id="2.3.1.50" evidence="5"/>
<dbReference type="InterPro" id="IPR050087">
    <property type="entry name" value="AON_synthase_class-II"/>
</dbReference>
<keyword evidence="14" id="KW-1133">Transmembrane helix</keyword>
<evidence type="ECO:0000256" key="6">
    <source>
        <dbReference type="ARBA" id="ARBA00022679"/>
    </source>
</evidence>
<dbReference type="PANTHER" id="PTHR13693:SF2">
    <property type="entry name" value="SERINE PALMITOYLTRANSFERASE 1"/>
    <property type="match status" value="1"/>
</dbReference>
<evidence type="ECO:0000256" key="10">
    <source>
        <dbReference type="ARBA" id="ARBA00023315"/>
    </source>
</evidence>
<feature type="transmembrane region" description="Helical" evidence="14">
    <location>
        <begin position="17"/>
        <end position="41"/>
    </location>
</feature>
<evidence type="ECO:0000256" key="1">
    <source>
        <dbReference type="ARBA" id="ARBA00001933"/>
    </source>
</evidence>
<evidence type="ECO:0000256" key="7">
    <source>
        <dbReference type="ARBA" id="ARBA00022898"/>
    </source>
</evidence>
<dbReference type="Gene3D" id="3.40.640.10">
    <property type="entry name" value="Type I PLP-dependent aspartate aminotransferase-like (Major domain)"/>
    <property type="match status" value="1"/>
</dbReference>
<name>A0A9N9RSN1_9DIPT</name>
<gene>
    <name evidence="16" type="ORF">CHIRRI_LOCUS5599</name>
</gene>
<dbReference type="FunFam" id="3.40.640.10:FF:000049">
    <property type="entry name" value="serine palmitoyltransferase 1 isoform X1"/>
    <property type="match status" value="1"/>
</dbReference>
<evidence type="ECO:0000256" key="4">
    <source>
        <dbReference type="ARBA" id="ARBA00008392"/>
    </source>
</evidence>
<keyword evidence="6" id="KW-0808">Transferase</keyword>
<sequence length="470" mass="53147">MLQAESSPYIFSVLYDIIFQAPTYVIFLELSLLLLVIWIIIHKQSNGGKHLTQKQKEEIIKNWVSEPLVAEIDENHPALQNNHIVDGPIGKFITVDGIKCLNMATHNYLGLEEYPKIKENAINCIHKYGVGSCGPRGFYGTVDVHLELEERLAKFMDQEEAVVYSYAFSTVASAIPAYCKRTDIIFADECINFAIQKGIDASRSKVVYFKHNDMRDLEKKLQEQAKADQKNPKKAAKTRRFLIVEGIYMNTGEMCPLRELVELRAKYKLRLFLDETVSFGTIGKSGHGITELLCVDIKEVDLISASLENAVESIGGFCVGSHFIVEHQRLSGLGYCFSASQPPLLTQAAISALDIFEQEPRIFEQLNDVAEKVDEQFRYFTKLELKGHPLSPVKHLYLKHVDDLEESEKILRKIADECMKKGLAVVAAEYLPIEKFPPKRSLRITVNRLLTADDISNAYKIIEEVSKSIA</sequence>
<evidence type="ECO:0000259" key="15">
    <source>
        <dbReference type="Pfam" id="PF00155"/>
    </source>
</evidence>
<dbReference type="InterPro" id="IPR015424">
    <property type="entry name" value="PyrdxlP-dep_Trfase"/>
</dbReference>
<dbReference type="InterPro" id="IPR004839">
    <property type="entry name" value="Aminotransferase_I/II_large"/>
</dbReference>
<dbReference type="Pfam" id="PF00155">
    <property type="entry name" value="Aminotran_1_2"/>
    <property type="match status" value="1"/>
</dbReference>
<dbReference type="OrthoDB" id="3168162at2759"/>
<reference evidence="16" key="1">
    <citation type="submission" date="2022-01" db="EMBL/GenBank/DDBJ databases">
        <authorList>
            <person name="King R."/>
        </authorList>
    </citation>
    <scope>NUCLEOTIDE SEQUENCE</scope>
</reference>
<evidence type="ECO:0000256" key="14">
    <source>
        <dbReference type="SAM" id="Phobius"/>
    </source>
</evidence>
<organism evidence="16 17">
    <name type="scientific">Chironomus riparius</name>
    <dbReference type="NCBI Taxonomy" id="315576"/>
    <lineage>
        <taxon>Eukaryota</taxon>
        <taxon>Metazoa</taxon>
        <taxon>Ecdysozoa</taxon>
        <taxon>Arthropoda</taxon>
        <taxon>Hexapoda</taxon>
        <taxon>Insecta</taxon>
        <taxon>Pterygota</taxon>
        <taxon>Neoptera</taxon>
        <taxon>Endopterygota</taxon>
        <taxon>Diptera</taxon>
        <taxon>Nematocera</taxon>
        <taxon>Chironomoidea</taxon>
        <taxon>Chironomidae</taxon>
        <taxon>Chironominae</taxon>
        <taxon>Chironomus</taxon>
    </lineage>
</organism>
<keyword evidence="9" id="KW-0443">Lipid metabolism</keyword>
<evidence type="ECO:0000313" key="16">
    <source>
        <dbReference type="EMBL" id="CAG9802693.1"/>
    </source>
</evidence>
<keyword evidence="7" id="KW-0663">Pyridoxal phosphate</keyword>
<dbReference type="InterPro" id="IPR015422">
    <property type="entry name" value="PyrdxlP-dep_Trfase_small"/>
</dbReference>
<dbReference type="AlphaFoldDB" id="A0A9N9RSN1"/>
<dbReference type="SUPFAM" id="SSF53383">
    <property type="entry name" value="PLP-dependent transferases"/>
    <property type="match status" value="1"/>
</dbReference>
<dbReference type="EMBL" id="OU895878">
    <property type="protein sequence ID" value="CAG9802693.1"/>
    <property type="molecule type" value="Genomic_DNA"/>
</dbReference>
<comment type="pathway">
    <text evidence="3">Sphingolipid metabolism.</text>
</comment>
<dbReference type="GO" id="GO:0030170">
    <property type="term" value="F:pyridoxal phosphate binding"/>
    <property type="evidence" value="ECO:0007669"/>
    <property type="project" value="InterPro"/>
</dbReference>
<accession>A0A9N9RSN1</accession>
<keyword evidence="8" id="KW-0746">Sphingolipid metabolism</keyword>
<dbReference type="GO" id="GO:0046512">
    <property type="term" value="P:sphingosine biosynthetic process"/>
    <property type="evidence" value="ECO:0007669"/>
    <property type="project" value="TreeGrafter"/>
</dbReference>
<evidence type="ECO:0000256" key="8">
    <source>
        <dbReference type="ARBA" id="ARBA00022919"/>
    </source>
</evidence>
<dbReference type="InterPro" id="IPR015421">
    <property type="entry name" value="PyrdxlP-dep_Trfase_major"/>
</dbReference>
<proteinExistence type="inferred from homology"/>
<protein>
    <recommendedName>
        <fullName evidence="11">Serine palmitoyltransferase 1</fullName>
        <ecNumber evidence="5">2.3.1.50</ecNumber>
    </recommendedName>
    <alternativeName>
        <fullName evidence="12">Long chain base biosynthesis protein 1</fullName>
    </alternativeName>
    <alternativeName>
        <fullName evidence="13">Serine-palmitoyl-CoA transferase 1</fullName>
    </alternativeName>
</protein>
<evidence type="ECO:0000256" key="9">
    <source>
        <dbReference type="ARBA" id="ARBA00023098"/>
    </source>
</evidence>
<keyword evidence="10" id="KW-0012">Acyltransferase</keyword>
<dbReference type="PANTHER" id="PTHR13693">
    <property type="entry name" value="CLASS II AMINOTRANSFERASE/8-AMINO-7-OXONONANOATE SYNTHASE"/>
    <property type="match status" value="1"/>
</dbReference>
<evidence type="ECO:0000256" key="2">
    <source>
        <dbReference type="ARBA" id="ARBA00004760"/>
    </source>
</evidence>
<dbReference type="GO" id="GO:0004758">
    <property type="term" value="F:serine C-palmitoyltransferase activity"/>
    <property type="evidence" value="ECO:0007669"/>
    <property type="project" value="UniProtKB-EC"/>
</dbReference>
<keyword evidence="14" id="KW-0472">Membrane</keyword>
<evidence type="ECO:0000313" key="17">
    <source>
        <dbReference type="Proteomes" id="UP001153620"/>
    </source>
</evidence>
<evidence type="ECO:0000256" key="12">
    <source>
        <dbReference type="ARBA" id="ARBA00041765"/>
    </source>
</evidence>
<comment type="cofactor">
    <cofactor evidence="1">
        <name>pyridoxal 5'-phosphate</name>
        <dbReference type="ChEBI" id="CHEBI:597326"/>
    </cofactor>
</comment>
<dbReference type="GO" id="GO:0005783">
    <property type="term" value="C:endoplasmic reticulum"/>
    <property type="evidence" value="ECO:0007669"/>
    <property type="project" value="TreeGrafter"/>
</dbReference>
<evidence type="ECO:0000256" key="3">
    <source>
        <dbReference type="ARBA" id="ARBA00004991"/>
    </source>
</evidence>